<dbReference type="PANTHER" id="PTHR48100:SF32">
    <property type="entry name" value="ANCHORED PROTEIN, PUTATIVE (AFU_ORTHOLOGUE AFUA_1G10590)-RELATED"/>
    <property type="match status" value="1"/>
</dbReference>
<dbReference type="Pfam" id="PF00300">
    <property type="entry name" value="His_Phos_1"/>
    <property type="match status" value="1"/>
</dbReference>
<dbReference type="InterPro" id="IPR029033">
    <property type="entry name" value="His_PPase_superfam"/>
</dbReference>
<name>A0A6J3LVK8_9PEZI</name>
<feature type="signal peptide" evidence="2">
    <location>
        <begin position="1"/>
        <end position="16"/>
    </location>
</feature>
<dbReference type="PANTHER" id="PTHR48100">
    <property type="entry name" value="BROAD-SPECIFICITY PHOSPHATASE YOR283W-RELATED"/>
    <property type="match status" value="1"/>
</dbReference>
<dbReference type="Proteomes" id="UP000504637">
    <property type="component" value="Unplaced"/>
</dbReference>
<dbReference type="GO" id="GO:0016791">
    <property type="term" value="F:phosphatase activity"/>
    <property type="evidence" value="ECO:0007669"/>
    <property type="project" value="TreeGrafter"/>
</dbReference>
<dbReference type="Gene3D" id="3.40.50.1240">
    <property type="entry name" value="Phosphoglycerate mutase-like"/>
    <property type="match status" value="1"/>
</dbReference>
<dbReference type="GO" id="GO:0005737">
    <property type="term" value="C:cytoplasm"/>
    <property type="evidence" value="ECO:0007669"/>
    <property type="project" value="TreeGrafter"/>
</dbReference>
<dbReference type="InterPro" id="IPR050275">
    <property type="entry name" value="PGM_Phosphatase"/>
</dbReference>
<keyword evidence="2" id="KW-0732">Signal</keyword>
<reference evidence="4" key="3">
    <citation type="submission" date="2025-08" db="UniProtKB">
        <authorList>
            <consortium name="RefSeq"/>
        </authorList>
    </citation>
    <scope>IDENTIFICATION</scope>
    <source>
        <strain evidence="4">CBS 342.82</strain>
    </source>
</reference>
<proteinExistence type="predicted"/>
<dbReference type="OrthoDB" id="496981at2759"/>
<accession>A0A6J3LVK8</accession>
<dbReference type="GeneID" id="54365728"/>
<dbReference type="AlphaFoldDB" id="A0A6J3LVK8"/>
<evidence type="ECO:0000313" key="3">
    <source>
        <dbReference type="Proteomes" id="UP000504637"/>
    </source>
</evidence>
<evidence type="ECO:0000256" key="2">
    <source>
        <dbReference type="SAM" id="SignalP"/>
    </source>
</evidence>
<organism evidence="4">
    <name type="scientific">Dissoconium aciculare CBS 342.82</name>
    <dbReference type="NCBI Taxonomy" id="1314786"/>
    <lineage>
        <taxon>Eukaryota</taxon>
        <taxon>Fungi</taxon>
        <taxon>Dikarya</taxon>
        <taxon>Ascomycota</taxon>
        <taxon>Pezizomycotina</taxon>
        <taxon>Dothideomycetes</taxon>
        <taxon>Dothideomycetidae</taxon>
        <taxon>Mycosphaerellales</taxon>
        <taxon>Dissoconiaceae</taxon>
        <taxon>Dissoconium</taxon>
    </lineage>
</organism>
<sequence length="417" mass="45516">MLTSIVTISFVSAVAGATTFSHSQAGYINYTAVTGYFLQDDPATNASTFNYTQNNFGLKNVTYPIVGSASNLTQWQQFALQVEALNAESPLDTVYKVFFLGRHGQGYHNAAESFYGTPAWNCYWAQLSGNGTSTWQDADLTPDGVLQAEIAHNFWNQSYAVQKVPYLQSYYTSPLRRCLRTANITFSGLKTPLYYPFVPTVKEFFREGISLHTCDRRGNRSSIHKSFPTYKFEEGFNEQDVLWTGVVAETSSAQQLRSRKALDDVFTNDDHTWISVTSHSGEIASLLSVLGHRSFSLATGAIIPVLVKAKFLPASAAPTTTVLPFTTSTWCHNGPPITSNASNPQGCLCQPTTAPLPNLNTVSAFLPGQTAPINEFATTTTIGRSSSTAKCSTSSSVAATSRKYHSNSPWAYPTGKQ</sequence>
<protein>
    <submittedName>
        <fullName evidence="4">Phosphoglycerate mutase-like protein</fullName>
    </submittedName>
</protein>
<dbReference type="InterPro" id="IPR013078">
    <property type="entry name" value="His_Pase_superF_clade-1"/>
</dbReference>
<dbReference type="CDD" id="cd07067">
    <property type="entry name" value="HP_PGM_like"/>
    <property type="match status" value="1"/>
</dbReference>
<dbReference type="SMART" id="SM00855">
    <property type="entry name" value="PGAM"/>
    <property type="match status" value="1"/>
</dbReference>
<reference evidence="4" key="1">
    <citation type="submission" date="2020-01" db="EMBL/GenBank/DDBJ databases">
        <authorList>
            <consortium name="DOE Joint Genome Institute"/>
            <person name="Haridas S."/>
            <person name="Albert R."/>
            <person name="Binder M."/>
            <person name="Bloem J."/>
            <person name="Labutti K."/>
            <person name="Salamov A."/>
            <person name="Andreopoulos B."/>
            <person name="Baker S.E."/>
            <person name="Barry K."/>
            <person name="Bills G."/>
            <person name="Bluhm B.H."/>
            <person name="Cannon C."/>
            <person name="Castanera R."/>
            <person name="Culley D.E."/>
            <person name="Daum C."/>
            <person name="Ezra D."/>
            <person name="Gonzalez J.B."/>
            <person name="Henrissat B."/>
            <person name="Kuo A."/>
            <person name="Liang C."/>
            <person name="Lipzen A."/>
            <person name="Lutzoni F."/>
            <person name="Magnuson J."/>
            <person name="Mondo S."/>
            <person name="Nolan M."/>
            <person name="Ohm R."/>
            <person name="Pangilinan J."/>
            <person name="Park H.-J."/>
            <person name="Ramirez L."/>
            <person name="Alfaro M."/>
            <person name="Sun H."/>
            <person name="Tritt A."/>
            <person name="Yoshinaga Y."/>
            <person name="Zwiers L.-H."/>
            <person name="Turgeon B.G."/>
            <person name="Goodwin S.B."/>
            <person name="Spatafora J.W."/>
            <person name="Crous P.W."/>
            <person name="Grigoriev I.V."/>
        </authorList>
    </citation>
    <scope>NUCLEOTIDE SEQUENCE</scope>
    <source>
        <strain evidence="4">CBS 342.82</strain>
    </source>
</reference>
<evidence type="ECO:0000313" key="4">
    <source>
        <dbReference type="RefSeq" id="XP_033456749.1"/>
    </source>
</evidence>
<evidence type="ECO:0000256" key="1">
    <source>
        <dbReference type="SAM" id="MobiDB-lite"/>
    </source>
</evidence>
<gene>
    <name evidence="4" type="ORF">K489DRAFT_412423</name>
</gene>
<reference evidence="4" key="2">
    <citation type="submission" date="2020-04" db="EMBL/GenBank/DDBJ databases">
        <authorList>
            <consortium name="NCBI Genome Project"/>
        </authorList>
    </citation>
    <scope>NUCLEOTIDE SEQUENCE</scope>
    <source>
        <strain evidence="4">CBS 342.82</strain>
    </source>
</reference>
<dbReference type="SUPFAM" id="SSF53254">
    <property type="entry name" value="Phosphoglycerate mutase-like"/>
    <property type="match status" value="1"/>
</dbReference>
<feature type="region of interest" description="Disordered" evidence="1">
    <location>
        <begin position="394"/>
        <end position="417"/>
    </location>
</feature>
<dbReference type="RefSeq" id="XP_033456749.1">
    <property type="nucleotide sequence ID" value="XM_033607929.1"/>
</dbReference>
<keyword evidence="3" id="KW-1185">Reference proteome</keyword>
<feature type="chain" id="PRO_5026679514" evidence="2">
    <location>
        <begin position="17"/>
        <end position="417"/>
    </location>
</feature>